<reference evidence="1" key="1">
    <citation type="submission" date="2024-08" db="EMBL/GenBank/DDBJ databases">
        <authorList>
            <person name="Yu S.T."/>
        </authorList>
    </citation>
    <scope>NUCLEOTIDE SEQUENCE</scope>
    <source>
        <strain evidence="1">R33</strain>
    </source>
</reference>
<name>A0AB39YEM2_9ACTN</name>
<protein>
    <submittedName>
        <fullName evidence="1">Uncharacterized protein</fullName>
    </submittedName>
</protein>
<evidence type="ECO:0000313" key="1">
    <source>
        <dbReference type="EMBL" id="XDV68674.1"/>
    </source>
</evidence>
<dbReference type="AlphaFoldDB" id="A0AB39YEM2"/>
<proteinExistence type="predicted"/>
<gene>
    <name evidence="1" type="ORF">AB5J51_40315</name>
</gene>
<organism evidence="1">
    <name type="scientific">Streptomyces sp. R33</name>
    <dbReference type="NCBI Taxonomy" id="3238629"/>
    <lineage>
        <taxon>Bacteria</taxon>
        <taxon>Bacillati</taxon>
        <taxon>Actinomycetota</taxon>
        <taxon>Actinomycetes</taxon>
        <taxon>Kitasatosporales</taxon>
        <taxon>Streptomycetaceae</taxon>
        <taxon>Streptomyces</taxon>
    </lineage>
</organism>
<sequence length="55" mass="5684">MSEQTIAKPRPQVVTWAPSQTGPCARCGTPTCRYGVGASPLCAACKAARKAQYGG</sequence>
<accession>A0AB39YEM2</accession>
<dbReference type="RefSeq" id="WP_369780161.1">
    <property type="nucleotide sequence ID" value="NZ_CP165727.1"/>
</dbReference>
<dbReference type="EMBL" id="CP165727">
    <property type="protein sequence ID" value="XDV68674.1"/>
    <property type="molecule type" value="Genomic_DNA"/>
</dbReference>